<protein>
    <submittedName>
        <fullName evidence="1">Phytoene dehydrogenase</fullName>
    </submittedName>
</protein>
<dbReference type="Gene3D" id="3.50.50.60">
    <property type="entry name" value="FAD/NAD(P)-binding domain"/>
    <property type="match status" value="2"/>
</dbReference>
<dbReference type="InterPro" id="IPR036188">
    <property type="entry name" value="FAD/NAD-bd_sf"/>
</dbReference>
<organism evidence="1 2">
    <name type="scientific">Streptomyces marincola</name>
    <dbReference type="NCBI Taxonomy" id="2878388"/>
    <lineage>
        <taxon>Bacteria</taxon>
        <taxon>Bacillati</taxon>
        <taxon>Actinomycetota</taxon>
        <taxon>Actinomycetes</taxon>
        <taxon>Kitasatosporales</taxon>
        <taxon>Streptomycetaceae</taxon>
        <taxon>Streptomyces</taxon>
    </lineage>
</organism>
<accession>A0A1W7D2K7</accession>
<proteinExistence type="predicted"/>
<dbReference type="PANTHER" id="PTHR43734">
    <property type="entry name" value="PHYTOENE DESATURASE"/>
    <property type="match status" value="1"/>
</dbReference>
<dbReference type="KEGG" id="smao:CAG99_22600"/>
<dbReference type="Pfam" id="PF13450">
    <property type="entry name" value="NAD_binding_8"/>
    <property type="match status" value="1"/>
</dbReference>
<sequence>MSRIVVVGAGMGAMAAAARLARSGRRVTVVERSGTHGGSLGRLERDGFAFDTGPGLLHFPAVWRDLFIKTGRGQLADHVAMTRVDPAVEHRFADGTSVLLPAALGGVRQALDTALGGGAGDRWAALLGRARATWETVRRPLMEEPLTSPPAPALTGPADPYPAVRGVLRRRPTTLAALAARELRDPRLAALLTGLVQDHGCDPARVPPGAAVLAYIEQTFGSWYPAGGMRTLADAVYQRCLDRGVEFAFGTAAARVLSRDGRVAGVELADGTRLAADTVVWGAAGLGEPPAGDSRFTLLLALRGARPAGTAHRTLVHAGALTVSVLRPDDAALRPDAGHESAVLSARVPAAGAGGPDWAAPGTAAEWADLLLATADAAGLGLGARVLWRETRTPVDIERETGVPGGVVPPPAFAGGGGAHLAAATAGRLPGAFRAGALAHPGGGLANAGMSGALAAGLITEGPDWRGSA</sequence>
<dbReference type="RefSeq" id="WP_086161082.1">
    <property type="nucleotide sequence ID" value="NZ_CP021121.1"/>
</dbReference>
<gene>
    <name evidence="1" type="ORF">CAG99_22600</name>
</gene>
<name>A0A1W7D2K7_9ACTN</name>
<dbReference type="Proteomes" id="UP000194218">
    <property type="component" value="Chromosome"/>
</dbReference>
<evidence type="ECO:0000313" key="2">
    <source>
        <dbReference type="Proteomes" id="UP000194218"/>
    </source>
</evidence>
<reference evidence="1 2" key="1">
    <citation type="submission" date="2017-05" db="EMBL/GenBank/DDBJ databases">
        <title>Complete genome sequence of Streptomyces sp. SCSIO 03032 revealed the diverse biosynthetic pathways for its bioactive secondary metabolites.</title>
        <authorList>
            <person name="Ma L."/>
            <person name="Zhu Y."/>
            <person name="Zhang W."/>
            <person name="Zhang G."/>
            <person name="Tian X."/>
            <person name="Zhang S."/>
            <person name="Zhang C."/>
        </authorList>
    </citation>
    <scope>NUCLEOTIDE SEQUENCE [LARGE SCALE GENOMIC DNA]</scope>
    <source>
        <strain evidence="1 2">SCSIO 03032</strain>
    </source>
</reference>
<keyword evidence="2" id="KW-1185">Reference proteome</keyword>
<dbReference type="OrthoDB" id="9774675at2"/>
<dbReference type="AlphaFoldDB" id="A0A1W7D2K7"/>
<evidence type="ECO:0000313" key="1">
    <source>
        <dbReference type="EMBL" id="ARQ71242.1"/>
    </source>
</evidence>
<dbReference type="EMBL" id="CP021121">
    <property type="protein sequence ID" value="ARQ71242.1"/>
    <property type="molecule type" value="Genomic_DNA"/>
</dbReference>
<dbReference type="PANTHER" id="PTHR43734:SF1">
    <property type="entry name" value="PHYTOENE DESATURASE"/>
    <property type="match status" value="1"/>
</dbReference>
<dbReference type="SUPFAM" id="SSF51905">
    <property type="entry name" value="FAD/NAD(P)-binding domain"/>
    <property type="match status" value="1"/>
</dbReference>